<dbReference type="GO" id="GO:0061630">
    <property type="term" value="F:ubiquitin protein ligase activity"/>
    <property type="evidence" value="ECO:0007669"/>
    <property type="project" value="UniProtKB-EC"/>
</dbReference>
<keyword evidence="7" id="KW-0863">Zinc-finger</keyword>
<dbReference type="InterPro" id="IPR044247">
    <property type="entry name" value="SPL2-like"/>
</dbReference>
<gene>
    <name evidence="14" type="ORF">SHERM_14877</name>
</gene>
<evidence type="ECO:0000256" key="6">
    <source>
        <dbReference type="ARBA" id="ARBA00022723"/>
    </source>
</evidence>
<evidence type="ECO:0000259" key="13">
    <source>
        <dbReference type="Pfam" id="PF12483"/>
    </source>
</evidence>
<dbReference type="EMBL" id="CACSLK010012206">
    <property type="protein sequence ID" value="CAA0814594.1"/>
    <property type="molecule type" value="Genomic_DNA"/>
</dbReference>
<evidence type="ECO:0000256" key="10">
    <source>
        <dbReference type="ARBA" id="ARBA00022989"/>
    </source>
</evidence>
<evidence type="ECO:0000256" key="12">
    <source>
        <dbReference type="SAM" id="Phobius"/>
    </source>
</evidence>
<dbReference type="Proteomes" id="UP001153555">
    <property type="component" value="Unassembled WGS sequence"/>
</dbReference>
<evidence type="ECO:0000256" key="1">
    <source>
        <dbReference type="ARBA" id="ARBA00000900"/>
    </source>
</evidence>
<keyword evidence="9" id="KW-0862">Zinc</keyword>
<evidence type="ECO:0000256" key="7">
    <source>
        <dbReference type="ARBA" id="ARBA00022771"/>
    </source>
</evidence>
<protein>
    <recommendedName>
        <fullName evidence="3">RING-type E3 ubiquitin transferase</fullName>
        <ecNumber evidence="3">2.3.2.27</ecNumber>
    </recommendedName>
</protein>
<keyword evidence="10 12" id="KW-1133">Transmembrane helix</keyword>
<dbReference type="PANTHER" id="PTHR47355">
    <property type="entry name" value="E3 UBIQUITIN-PROTEIN LIGASE SPL2"/>
    <property type="match status" value="1"/>
</dbReference>
<evidence type="ECO:0000256" key="2">
    <source>
        <dbReference type="ARBA" id="ARBA00004141"/>
    </source>
</evidence>
<comment type="subcellular location">
    <subcellularLocation>
        <location evidence="2">Membrane</location>
        <topology evidence="2">Multi-pass membrane protein</topology>
    </subcellularLocation>
</comment>
<dbReference type="AlphaFoldDB" id="A0A9N7MWH3"/>
<dbReference type="OrthoDB" id="1711136at2759"/>
<keyword evidence="15" id="KW-1185">Reference proteome</keyword>
<keyword evidence="4" id="KW-0808">Transferase</keyword>
<dbReference type="EC" id="2.3.2.27" evidence="3"/>
<dbReference type="GO" id="GO:0008270">
    <property type="term" value="F:zinc ion binding"/>
    <property type="evidence" value="ECO:0007669"/>
    <property type="project" value="UniProtKB-KW"/>
</dbReference>
<keyword evidence="5 12" id="KW-0812">Transmembrane</keyword>
<keyword evidence="11 12" id="KW-0472">Membrane</keyword>
<dbReference type="InterPro" id="IPR022170">
    <property type="entry name" value="MUL1-like"/>
</dbReference>
<evidence type="ECO:0000313" key="14">
    <source>
        <dbReference type="EMBL" id="CAA0814594.1"/>
    </source>
</evidence>
<dbReference type="GO" id="GO:0016020">
    <property type="term" value="C:membrane"/>
    <property type="evidence" value="ECO:0007669"/>
    <property type="project" value="UniProtKB-SubCell"/>
</dbReference>
<organism evidence="14 15">
    <name type="scientific">Striga hermonthica</name>
    <name type="common">Purple witchweed</name>
    <name type="synonym">Buchnera hermonthica</name>
    <dbReference type="NCBI Taxonomy" id="68872"/>
    <lineage>
        <taxon>Eukaryota</taxon>
        <taxon>Viridiplantae</taxon>
        <taxon>Streptophyta</taxon>
        <taxon>Embryophyta</taxon>
        <taxon>Tracheophyta</taxon>
        <taxon>Spermatophyta</taxon>
        <taxon>Magnoliopsida</taxon>
        <taxon>eudicotyledons</taxon>
        <taxon>Gunneridae</taxon>
        <taxon>Pentapetalae</taxon>
        <taxon>asterids</taxon>
        <taxon>lamiids</taxon>
        <taxon>Lamiales</taxon>
        <taxon>Orobanchaceae</taxon>
        <taxon>Buchnereae</taxon>
        <taxon>Striga</taxon>
    </lineage>
</organism>
<evidence type="ECO:0000256" key="8">
    <source>
        <dbReference type="ARBA" id="ARBA00022786"/>
    </source>
</evidence>
<sequence length="375" mass="40862">MSMLDRVTAAIVGHLFMAADGAMLGLGISYAAYCSFRKYSSTSSALRKIRQAPTVEPSDIRSVLFDGDGSRGYDESDSSVSCSDGGKLVVVRGTVEVKSAVEKGNWKSIEGSNLVVSPETGDEGVLLERVYTCIYHELRGIFRWPNDIRSLLSNSLKPQGSSSIRMVPFILVEGEKQPHHSDYLIVNMEGSKHPLPLITVFSDVQPLNSSPYTFLQALLGLEYPVGLLHEEKILPLGKDITAVGVCNLKDGIPEIKSCEDLPYFLSDLNKDQMVAELSTKRNVLMWSGLVFSSVAIGILGYCIARNWVKWKARRSRQVDNSADIPSDAEVAALDEESGEVPDGQLCAVCLLRMRRSAFDRPSSHAGTSSAASAVH</sequence>
<dbReference type="PANTHER" id="PTHR47355:SF1">
    <property type="entry name" value="E3 UBIQUITIN-PROTEIN LIGASE SPL2"/>
    <property type="match status" value="1"/>
</dbReference>
<keyword evidence="8" id="KW-0833">Ubl conjugation pathway</keyword>
<dbReference type="GO" id="GO:0016567">
    <property type="term" value="P:protein ubiquitination"/>
    <property type="evidence" value="ECO:0007669"/>
    <property type="project" value="InterPro"/>
</dbReference>
<evidence type="ECO:0000256" key="9">
    <source>
        <dbReference type="ARBA" id="ARBA00022833"/>
    </source>
</evidence>
<evidence type="ECO:0000256" key="4">
    <source>
        <dbReference type="ARBA" id="ARBA00022679"/>
    </source>
</evidence>
<proteinExistence type="predicted"/>
<keyword evidence="6" id="KW-0479">Metal-binding</keyword>
<evidence type="ECO:0000256" key="3">
    <source>
        <dbReference type="ARBA" id="ARBA00012483"/>
    </source>
</evidence>
<evidence type="ECO:0000256" key="5">
    <source>
        <dbReference type="ARBA" id="ARBA00022692"/>
    </source>
</evidence>
<name>A0A9N7MWH3_STRHE</name>
<comment type="catalytic activity">
    <reaction evidence="1">
        <text>S-ubiquitinyl-[E2 ubiquitin-conjugating enzyme]-L-cysteine + [acceptor protein]-L-lysine = [E2 ubiquitin-conjugating enzyme]-L-cysteine + N(6)-ubiquitinyl-[acceptor protein]-L-lysine.</text>
        <dbReference type="EC" id="2.3.2.27"/>
    </reaction>
</comment>
<accession>A0A9N7MWH3</accession>
<feature type="transmembrane region" description="Helical" evidence="12">
    <location>
        <begin position="283"/>
        <end position="304"/>
    </location>
</feature>
<evidence type="ECO:0000256" key="11">
    <source>
        <dbReference type="ARBA" id="ARBA00023136"/>
    </source>
</evidence>
<dbReference type="Pfam" id="PF12483">
    <property type="entry name" value="GIDE"/>
    <property type="match status" value="1"/>
</dbReference>
<reference evidence="14" key="1">
    <citation type="submission" date="2019-12" db="EMBL/GenBank/DDBJ databases">
        <authorList>
            <person name="Scholes J."/>
        </authorList>
    </citation>
    <scope>NUCLEOTIDE SEQUENCE</scope>
</reference>
<feature type="domain" description="E3 Ubiquitin ligase MUL1-like" evidence="13">
    <location>
        <begin position="155"/>
        <end position="299"/>
    </location>
</feature>
<evidence type="ECO:0000313" key="15">
    <source>
        <dbReference type="Proteomes" id="UP001153555"/>
    </source>
</evidence>
<comment type="caution">
    <text evidence="14">The sequence shown here is derived from an EMBL/GenBank/DDBJ whole genome shotgun (WGS) entry which is preliminary data.</text>
</comment>